<dbReference type="OrthoDB" id="338808at2"/>
<accession>A0A5C1QPU1</accession>
<sequence>MKIYDKAVFILVLILLVTASCRQPGLDLDEISSEDQVLVAFSFDSDENVSLDGRYAASIEGTTVYISLPSGTDRSSMIPQFELNGKGLQVNGVWQKSGVTAQNFTTPVSYDLIRSDNSIIQYTVVAGFGDLGDTSLWGFSFRSDLNASLSSRVDGYISGSKIILNFPFETTIGSLIPTFETPSGAVVSYDGVTLYSDAAPNINPASGGFLKVDFAEGTSKIYKFEVNTDVQKRVYVSTAGNVGVSGSQNNPLSSIEEAYSVALAKNLNEIRISAGSYTLSGNLEITENMTIRGGYSTTDWSDRYYESPDARVNASYMTVISTGSGSSGTSDKPLGTLIYNGGSVGSSSLLEGVTVKASTSDPIYTCAVSILDGASPVIQFSSLMGNSASSGSAAFISYSAPSLYSSTIIGQAGNDSVGLQVGDNGNPLVVSCYISSDNGSSPISGIGLLLDGSSPGGYYYNNSIFGGASSQGAAVKLNESGGTFINNLFSNSIFSTSNYCFQESSGAQPALLQYNNFSSDGDGIPIYYKDGMTELTSSEEINALGYAGASGNVAFKIKDYSSYESDYYAQCLPPQLAYKGEEQSIAWQKDLFNNDRSVNGSESWSMGALELDYTYLGEKYLIIGETSTEYLDGIWSSLNIREAVNIVNTWEATDTIVYSGGASVTTLYDPLEIETDLYLAGSDDMTTLSGNDLDQIFLVDDGDSGNDADVFIKNIILDRGFTATGSGGAINSKENLYLYNCVFQHNQAMAGGAIYQDGGTLLIANTIFDSNTGSAGSGGALYIQDSPFSGCNLVFTGNEISSAGEDGSSIYLNESDSSIVFSSFVNNLAVDSATIYSENSGTTLVVNSVFQDNTTAPTYKDVEVVSGILDLTGSSIGAGSFTTPDAGPFFQGNPGFSGIISAPRGDDSYWKTSDDNLHAVDSGQPMVNVGNESYLPVDWADADEDENTTEPFPYDITKSPRVQGGAADAGAYESF</sequence>
<proteinExistence type="predicted"/>
<dbReference type="InterPro" id="IPR011050">
    <property type="entry name" value="Pectin_lyase_fold/virulence"/>
</dbReference>
<feature type="region of interest" description="Disordered" evidence="1">
    <location>
        <begin position="946"/>
        <end position="975"/>
    </location>
</feature>
<dbReference type="Proteomes" id="UP000324209">
    <property type="component" value="Chromosome"/>
</dbReference>
<dbReference type="SUPFAM" id="SSF51126">
    <property type="entry name" value="Pectin lyase-like"/>
    <property type="match status" value="2"/>
</dbReference>
<keyword evidence="3" id="KW-1185">Reference proteome</keyword>
<dbReference type="InterPro" id="IPR012334">
    <property type="entry name" value="Pectin_lyas_fold"/>
</dbReference>
<evidence type="ECO:0000313" key="3">
    <source>
        <dbReference type="Proteomes" id="UP000324209"/>
    </source>
</evidence>
<name>A0A5C1QPU1_9SPIO</name>
<evidence type="ECO:0008006" key="4">
    <source>
        <dbReference type="Google" id="ProtNLM"/>
    </source>
</evidence>
<dbReference type="AlphaFoldDB" id="A0A5C1QPU1"/>
<dbReference type="RefSeq" id="WP_149486667.1">
    <property type="nucleotide sequence ID" value="NZ_CP036150.1"/>
</dbReference>
<reference evidence="2 3" key="1">
    <citation type="submission" date="2019-02" db="EMBL/GenBank/DDBJ databases">
        <title>Complete Genome Sequence and Methylome Analysis of free living Spirochaetas.</title>
        <authorList>
            <person name="Fomenkov A."/>
            <person name="Dubinina G."/>
            <person name="Leshcheva N."/>
            <person name="Mikheeva N."/>
            <person name="Grabovich M."/>
            <person name="Vincze T."/>
            <person name="Roberts R.J."/>
        </authorList>
    </citation>
    <scope>NUCLEOTIDE SEQUENCE [LARGE SCALE GENOMIC DNA]</scope>
    <source>
        <strain evidence="2 3">K2</strain>
    </source>
</reference>
<dbReference type="KEGG" id="ock:EXM22_11540"/>
<evidence type="ECO:0000313" key="2">
    <source>
        <dbReference type="EMBL" id="QEN08586.1"/>
    </source>
</evidence>
<protein>
    <recommendedName>
        <fullName evidence="4">DUF1565 domain-containing protein</fullName>
    </recommendedName>
</protein>
<dbReference type="PROSITE" id="PS51257">
    <property type="entry name" value="PROKAR_LIPOPROTEIN"/>
    <property type="match status" value="1"/>
</dbReference>
<gene>
    <name evidence="2" type="ORF">EXM22_11540</name>
</gene>
<dbReference type="EMBL" id="CP036150">
    <property type="protein sequence ID" value="QEN08586.1"/>
    <property type="molecule type" value="Genomic_DNA"/>
</dbReference>
<dbReference type="Gene3D" id="2.160.20.10">
    <property type="entry name" value="Single-stranded right-handed beta-helix, Pectin lyase-like"/>
    <property type="match status" value="2"/>
</dbReference>
<organism evidence="2 3">
    <name type="scientific">Oceanispirochaeta crateris</name>
    <dbReference type="NCBI Taxonomy" id="2518645"/>
    <lineage>
        <taxon>Bacteria</taxon>
        <taxon>Pseudomonadati</taxon>
        <taxon>Spirochaetota</taxon>
        <taxon>Spirochaetia</taxon>
        <taxon>Spirochaetales</taxon>
        <taxon>Spirochaetaceae</taxon>
        <taxon>Oceanispirochaeta</taxon>
    </lineage>
</organism>
<evidence type="ECO:0000256" key="1">
    <source>
        <dbReference type="SAM" id="MobiDB-lite"/>
    </source>
</evidence>
<dbReference type="Gene3D" id="2.60.40.2340">
    <property type="match status" value="1"/>
</dbReference>